<dbReference type="Gene3D" id="1.25.40.10">
    <property type="entry name" value="Tetratricopeptide repeat domain"/>
    <property type="match status" value="1"/>
</dbReference>
<dbReference type="InterPro" id="IPR011990">
    <property type="entry name" value="TPR-like_helical_dom_sf"/>
</dbReference>
<dbReference type="InParanoid" id="A0A0U5JDT8"/>
<proteinExistence type="predicted"/>
<keyword evidence="2" id="KW-1185">Reference proteome</keyword>
<dbReference type="RefSeq" id="WP_059061899.1">
    <property type="nucleotide sequence ID" value="NZ_LN879502.1"/>
</dbReference>
<reference evidence="2" key="1">
    <citation type="submission" date="2015-09" db="EMBL/GenBank/DDBJ databases">
        <authorList>
            <person name="Bertelli C."/>
        </authorList>
    </citation>
    <scope>NUCLEOTIDE SEQUENCE [LARGE SCALE GENOMIC DNA]</scope>
    <source>
        <strain evidence="2">KNic</strain>
    </source>
</reference>
<name>A0A0U5JDT8_9BACT</name>
<organism evidence="1 2">
    <name type="scientific">Candidatus Protochlamydia naegleriophila</name>
    <dbReference type="NCBI Taxonomy" id="389348"/>
    <lineage>
        <taxon>Bacteria</taxon>
        <taxon>Pseudomonadati</taxon>
        <taxon>Chlamydiota</taxon>
        <taxon>Chlamydiia</taxon>
        <taxon>Parachlamydiales</taxon>
        <taxon>Parachlamydiaceae</taxon>
        <taxon>Candidatus Protochlamydia</taxon>
    </lineage>
</organism>
<dbReference type="AlphaFoldDB" id="A0A0U5JDT8"/>
<dbReference type="InterPro" id="IPR005415">
    <property type="entry name" value="T3SS_Ca_resp_chp_LcrH/SycD"/>
</dbReference>
<sequence>MARKKALSGGQDKQSVLQRERFESIKQQLILYLLEQGIISRESLHLDEENAKKLYERAYQLYSAGKYREAKGLFAILLLLDSTDYNFIYGMATCCLMLKEYGEAARGYIQCGIVDAQNPMPYFYAADCYLHNNDWISACVALRIVIKRAQGKPEYVEITHRTQLTLDALAPSTNKSSKPGVARTS</sequence>
<gene>
    <name evidence="1" type="primary">sycd9</name>
    <name evidence="1" type="ORF">PNK_2074</name>
</gene>
<evidence type="ECO:0000313" key="2">
    <source>
        <dbReference type="Proteomes" id="UP000069902"/>
    </source>
</evidence>
<dbReference type="Proteomes" id="UP000069902">
    <property type="component" value="Chromosome cPNK"/>
</dbReference>
<dbReference type="STRING" id="389348.PNK_2074"/>
<dbReference type="SUPFAM" id="SSF48452">
    <property type="entry name" value="TPR-like"/>
    <property type="match status" value="1"/>
</dbReference>
<protein>
    <submittedName>
        <fullName evidence="1">Putative type III secretion chaperone SycD/LcrH</fullName>
    </submittedName>
</protein>
<evidence type="ECO:0000313" key="1">
    <source>
        <dbReference type="EMBL" id="CUI17678.1"/>
    </source>
</evidence>
<dbReference type="EMBL" id="LN879502">
    <property type="protein sequence ID" value="CUI17678.1"/>
    <property type="molecule type" value="Genomic_DNA"/>
</dbReference>
<dbReference type="NCBIfam" id="TIGR02552">
    <property type="entry name" value="LcrH_SycD"/>
    <property type="match status" value="1"/>
</dbReference>
<dbReference type="PRINTS" id="PR01595">
    <property type="entry name" value="SYCDCHAPRONE"/>
</dbReference>
<accession>A0A0U5JDT8</accession>
<dbReference type="KEGG" id="pnl:PNK_2074"/>
<dbReference type="PATRIC" id="fig|389348.3.peg.2329"/>